<dbReference type="Pfam" id="PF07501">
    <property type="entry name" value="G5"/>
    <property type="match status" value="1"/>
</dbReference>
<dbReference type="PROSITE" id="PS51109">
    <property type="entry name" value="G5"/>
    <property type="match status" value="1"/>
</dbReference>
<comment type="caution">
    <text evidence="5">The sequence shown here is derived from an EMBL/GenBank/DDBJ whole genome shotgun (WGS) entry which is preliminary data.</text>
</comment>
<dbReference type="InterPro" id="IPR011098">
    <property type="entry name" value="G5_dom"/>
</dbReference>
<dbReference type="InterPro" id="IPR023346">
    <property type="entry name" value="Lysozyme-like_dom_sf"/>
</dbReference>
<feature type="compositionally biased region" description="Pro residues" evidence="2">
    <location>
        <begin position="343"/>
        <end position="361"/>
    </location>
</feature>
<organism evidence="5 6">
    <name type="scientific">Pseudoscardovia radai</name>
    <dbReference type="NCBI Taxonomy" id="987066"/>
    <lineage>
        <taxon>Bacteria</taxon>
        <taxon>Bacillati</taxon>
        <taxon>Actinomycetota</taxon>
        <taxon>Actinomycetes</taxon>
        <taxon>Bifidobacteriales</taxon>
        <taxon>Bifidobacteriaceae</taxon>
        <taxon>Pseudoscardovia</taxon>
    </lineage>
</organism>
<feature type="compositionally biased region" description="Low complexity" evidence="2">
    <location>
        <begin position="332"/>
        <end position="342"/>
    </location>
</feature>
<evidence type="ECO:0000256" key="2">
    <source>
        <dbReference type="SAM" id="MobiDB-lite"/>
    </source>
</evidence>
<keyword evidence="6" id="KW-1185">Reference proteome</keyword>
<keyword evidence="1" id="KW-0732">Signal</keyword>
<keyword evidence="3" id="KW-0812">Transmembrane</keyword>
<evidence type="ECO:0000256" key="1">
    <source>
        <dbReference type="ARBA" id="ARBA00022729"/>
    </source>
</evidence>
<feature type="transmembrane region" description="Helical" evidence="3">
    <location>
        <begin position="12"/>
        <end position="32"/>
    </location>
</feature>
<protein>
    <submittedName>
        <fullName evidence="5">Lytic transglycosylase</fullName>
    </submittedName>
</protein>
<keyword evidence="3" id="KW-0472">Membrane</keyword>
<evidence type="ECO:0000313" key="5">
    <source>
        <dbReference type="EMBL" id="OZG50574.1"/>
    </source>
</evidence>
<feature type="compositionally biased region" description="Low complexity" evidence="2">
    <location>
        <begin position="286"/>
        <end position="324"/>
    </location>
</feature>
<dbReference type="SMART" id="SM01208">
    <property type="entry name" value="G5"/>
    <property type="match status" value="1"/>
</dbReference>
<dbReference type="Pfam" id="PF03990">
    <property type="entry name" value="DUF348"/>
    <property type="match status" value="2"/>
</dbReference>
<dbReference type="SUPFAM" id="SSF53955">
    <property type="entry name" value="Lysozyme-like"/>
    <property type="match status" value="1"/>
</dbReference>
<dbReference type="Gene3D" id="2.20.230.10">
    <property type="entry name" value="Resuscitation-promoting factor rpfb"/>
    <property type="match status" value="1"/>
</dbReference>
<proteinExistence type="predicted"/>
<dbReference type="RefSeq" id="WP_094661233.1">
    <property type="nucleotide sequence ID" value="NZ_MWWR01000015.1"/>
</dbReference>
<evidence type="ECO:0000259" key="4">
    <source>
        <dbReference type="PROSITE" id="PS51109"/>
    </source>
</evidence>
<feature type="compositionally biased region" description="Low complexity" evidence="2">
    <location>
        <begin position="365"/>
        <end position="399"/>
    </location>
</feature>
<evidence type="ECO:0000313" key="6">
    <source>
        <dbReference type="Proteomes" id="UP000216725"/>
    </source>
</evidence>
<name>A0A261EUN2_9BIFI</name>
<feature type="region of interest" description="Disordered" evidence="2">
    <location>
        <begin position="277"/>
        <end position="399"/>
    </location>
</feature>
<dbReference type="Proteomes" id="UP000216725">
    <property type="component" value="Unassembled WGS sequence"/>
</dbReference>
<gene>
    <name evidence="5" type="ORF">PSRA_1429</name>
</gene>
<dbReference type="InterPro" id="IPR007137">
    <property type="entry name" value="DUF348"/>
</dbReference>
<dbReference type="AlphaFoldDB" id="A0A261EUN2"/>
<feature type="domain" description="G5" evidence="4">
    <location>
        <begin position="201"/>
        <end position="281"/>
    </location>
</feature>
<accession>A0A261EUN2</accession>
<dbReference type="Gene3D" id="1.10.530.10">
    <property type="match status" value="1"/>
</dbReference>
<reference evidence="5 6" key="1">
    <citation type="journal article" date="2017" name="BMC Genomics">
        <title>Comparative genomic and phylogenomic analyses of the Bifidobacteriaceae family.</title>
        <authorList>
            <person name="Lugli G.A."/>
            <person name="Milani C."/>
            <person name="Turroni F."/>
            <person name="Duranti S."/>
            <person name="Mancabelli L."/>
            <person name="Mangifesta M."/>
            <person name="Ferrario C."/>
            <person name="Modesto M."/>
            <person name="Mattarelli P."/>
            <person name="Jiri K."/>
            <person name="van Sinderen D."/>
            <person name="Ventura M."/>
        </authorList>
    </citation>
    <scope>NUCLEOTIDE SEQUENCE [LARGE SCALE GENOMIC DNA]</scope>
    <source>
        <strain evidence="5 6">DSM 24742</strain>
    </source>
</reference>
<evidence type="ECO:0000256" key="3">
    <source>
        <dbReference type="SAM" id="Phobius"/>
    </source>
</evidence>
<dbReference type="OrthoDB" id="9766277at2"/>
<sequence length="502" mass="53183">MQPSRRTRRARVARIALSVVVVCAMLAATFFVQTRKAVALTVNGETRNVVTYATNVNRLLADENITVATHDIVTSTHDGALANGDTVTYCQAFESTLVINGAQVPFWTCASSAQQLLDYFSQNERDAMSIKVNVSNIYNQITGGFLVSDSGPVTVIADGKTTVIPEGNHTAASLLDASGVTVGPDDLVTVEDDDGTTVLRIQRVTYGTTTQDVTTPYSTQYVTDASLQPGEQKVEQAGQDGIVTQTLRVTYIDGVASSSTVVSQTQTQIEVDEIIGVGPAQPDPEPSSSDDSSSGSSSDSASSDDSNASVAPSSPDTPTATPTEEPSDTPTEDPSPSDTPTEDPSPSPSDAPTQDPTPEPSPAQTTDPGNGSSSNSGTSDNNNSNSDNTNSGTSDPSGTVWHATVAEAKAYARAAMAAYGWTSDDEWNALENLWTRESGWRWDADNPSSSAYGIPQALPGSKMGTGWHDNAAVQISWGLSYIRQVYGSPSNAWRIWQIRKWY</sequence>
<dbReference type="EMBL" id="MWWR01000015">
    <property type="protein sequence ID" value="OZG50574.1"/>
    <property type="molecule type" value="Genomic_DNA"/>
</dbReference>
<keyword evidence="3" id="KW-1133">Transmembrane helix</keyword>